<proteinExistence type="predicted"/>
<evidence type="ECO:0000313" key="3">
    <source>
        <dbReference type="Proteomes" id="UP001500058"/>
    </source>
</evidence>
<feature type="compositionally biased region" description="Basic and acidic residues" evidence="1">
    <location>
        <begin position="14"/>
        <end position="43"/>
    </location>
</feature>
<name>A0ABN3IZS8_9ACTN</name>
<feature type="region of interest" description="Disordered" evidence="1">
    <location>
        <begin position="1"/>
        <end position="90"/>
    </location>
</feature>
<dbReference type="EMBL" id="BAAATJ010000039">
    <property type="protein sequence ID" value="GAA2417273.1"/>
    <property type="molecule type" value="Genomic_DNA"/>
</dbReference>
<sequence length="90" mass="9837">MSEQRARPSGASGRPEKGDGGQDRERTPVRPVEEDPAVERAFLDDTTATPLATEDEDDRGPLAPVFREPDGPAERDGRRSPDSPDRPRGE</sequence>
<organism evidence="2 3">
    <name type="scientific">Streptomyces glaucosporus</name>
    <dbReference type="NCBI Taxonomy" id="284044"/>
    <lineage>
        <taxon>Bacteria</taxon>
        <taxon>Bacillati</taxon>
        <taxon>Actinomycetota</taxon>
        <taxon>Actinomycetes</taxon>
        <taxon>Kitasatosporales</taxon>
        <taxon>Streptomycetaceae</taxon>
        <taxon>Streptomyces</taxon>
    </lineage>
</organism>
<reference evidence="2 3" key="1">
    <citation type="journal article" date="2019" name="Int. J. Syst. Evol. Microbiol.">
        <title>The Global Catalogue of Microorganisms (GCM) 10K type strain sequencing project: providing services to taxonomists for standard genome sequencing and annotation.</title>
        <authorList>
            <consortium name="The Broad Institute Genomics Platform"/>
            <consortium name="The Broad Institute Genome Sequencing Center for Infectious Disease"/>
            <person name="Wu L."/>
            <person name="Ma J."/>
        </authorList>
    </citation>
    <scope>NUCLEOTIDE SEQUENCE [LARGE SCALE GENOMIC DNA]</scope>
    <source>
        <strain evidence="2 3">JCM 6921</strain>
    </source>
</reference>
<evidence type="ECO:0000256" key="1">
    <source>
        <dbReference type="SAM" id="MobiDB-lite"/>
    </source>
</evidence>
<dbReference type="Proteomes" id="UP001500058">
    <property type="component" value="Unassembled WGS sequence"/>
</dbReference>
<protein>
    <submittedName>
        <fullName evidence="2">Uncharacterized protein</fullName>
    </submittedName>
</protein>
<feature type="compositionally biased region" description="Basic and acidic residues" evidence="1">
    <location>
        <begin position="67"/>
        <end position="90"/>
    </location>
</feature>
<dbReference type="RefSeq" id="WP_344633800.1">
    <property type="nucleotide sequence ID" value="NZ_BAAATJ010000039.1"/>
</dbReference>
<comment type="caution">
    <text evidence="2">The sequence shown here is derived from an EMBL/GenBank/DDBJ whole genome shotgun (WGS) entry which is preliminary data.</text>
</comment>
<gene>
    <name evidence="2" type="ORF">GCM10010420_54430</name>
</gene>
<accession>A0ABN3IZS8</accession>
<keyword evidence="3" id="KW-1185">Reference proteome</keyword>
<evidence type="ECO:0000313" key="2">
    <source>
        <dbReference type="EMBL" id="GAA2417273.1"/>
    </source>
</evidence>